<organism evidence="1 2">
    <name type="scientific">Penicillium capsulatum</name>
    <dbReference type="NCBI Taxonomy" id="69766"/>
    <lineage>
        <taxon>Eukaryota</taxon>
        <taxon>Fungi</taxon>
        <taxon>Dikarya</taxon>
        <taxon>Ascomycota</taxon>
        <taxon>Pezizomycotina</taxon>
        <taxon>Eurotiomycetes</taxon>
        <taxon>Eurotiomycetidae</taxon>
        <taxon>Eurotiales</taxon>
        <taxon>Aspergillaceae</taxon>
        <taxon>Penicillium</taxon>
    </lineage>
</organism>
<reference evidence="1" key="2">
    <citation type="journal article" date="2023" name="IMA Fungus">
        <title>Comparative genomic study of the Penicillium genus elucidates a diverse pangenome and 15 lateral gene transfer events.</title>
        <authorList>
            <person name="Petersen C."/>
            <person name="Sorensen T."/>
            <person name="Nielsen M.R."/>
            <person name="Sondergaard T.E."/>
            <person name="Sorensen J.L."/>
            <person name="Fitzpatrick D.A."/>
            <person name="Frisvad J.C."/>
            <person name="Nielsen K.L."/>
        </authorList>
    </citation>
    <scope>NUCLEOTIDE SEQUENCE</scope>
    <source>
        <strain evidence="1">IBT 21917</strain>
    </source>
</reference>
<protein>
    <submittedName>
        <fullName evidence="1">Uncharacterized protein</fullName>
    </submittedName>
</protein>
<evidence type="ECO:0000313" key="1">
    <source>
        <dbReference type="EMBL" id="KAJ5171829.1"/>
    </source>
</evidence>
<dbReference type="OrthoDB" id="4192850at2759"/>
<sequence length="251" mass="29221">MTEAVRRRRSLLRLAMLQKDIREYDFESSKFLPPSQLQVPPDLQNLQVGLIKRAEQAIHAMTALMNQRETRYNALCPQTAEITYRVHKTSIERLLLWKQDWNMRDPTLAPAVKIPRDTLHFHLDPLSYAAFTTEYISQLEAFMSGPFTQWITYKSHVQYSASRVLDEITYSKWRDWWDNSFTSAMWIWEICLEGLIVPTWEEMVDDIYLLILERVEDAGDLATSLCSSRTTSQMNTPQAKPTAAEYFASSA</sequence>
<dbReference type="EMBL" id="JAPQKO010000003">
    <property type="protein sequence ID" value="KAJ5171829.1"/>
    <property type="molecule type" value="Genomic_DNA"/>
</dbReference>
<gene>
    <name evidence="1" type="ORF">N7492_004422</name>
</gene>
<accession>A0A9W9I9V1</accession>
<dbReference type="AlphaFoldDB" id="A0A9W9I9V1"/>
<keyword evidence="2" id="KW-1185">Reference proteome</keyword>
<reference evidence="1" key="1">
    <citation type="submission" date="2022-11" db="EMBL/GenBank/DDBJ databases">
        <authorList>
            <person name="Petersen C."/>
        </authorList>
    </citation>
    <scope>NUCLEOTIDE SEQUENCE</scope>
    <source>
        <strain evidence="1">IBT 21917</strain>
    </source>
</reference>
<evidence type="ECO:0000313" key="2">
    <source>
        <dbReference type="Proteomes" id="UP001146351"/>
    </source>
</evidence>
<dbReference type="Proteomes" id="UP001146351">
    <property type="component" value="Unassembled WGS sequence"/>
</dbReference>
<proteinExistence type="predicted"/>
<comment type="caution">
    <text evidence="1">The sequence shown here is derived from an EMBL/GenBank/DDBJ whole genome shotgun (WGS) entry which is preliminary data.</text>
</comment>
<name>A0A9W9I9V1_9EURO</name>